<gene>
    <name evidence="2" type="ORF">LCGC14_0681150</name>
</gene>
<dbReference type="AlphaFoldDB" id="A0A0F9QT44"/>
<name>A0A0F9QT44_9ZZZZ</name>
<accession>A0A0F9QT44</accession>
<dbReference type="EMBL" id="LAZR01001376">
    <property type="protein sequence ID" value="KKN45639.1"/>
    <property type="molecule type" value="Genomic_DNA"/>
</dbReference>
<keyword evidence="1" id="KW-0812">Transmembrane</keyword>
<sequence length="375" mass="44826">MSYIERYLIFCRKFHRIKIPKLKFKVLSDRYHDLYKKNYNVYENDINKASFLIFLASFLIFNLLLMYLTTIIIPIISLISVFLSIILSYKFNLILYNEISRRESEINAMLHIIKIDFSLIQEILKNNSDYSINFIMLIKDYNIPISSDFKIILKKIHEGMIPEDELTKLMTPSKNFDDYLKMLLTNNFGFNSSILNNNETDLEKKYKIYMKEIQSRISILFFVGIFFPLGLCFLILFQLINMIFQTLFVPIFLILLNFLFRKTIKRNSYLIGVLNNYSKLEKKKFDEFIQFLRSFAINLKRNISPELCFLNSYNQNINRLQLIKESIRTQVSRLLNFNCTFNEILQFLKIDMKSVRYNVILDVIQKFIDKMVNVV</sequence>
<keyword evidence="1" id="KW-1133">Transmembrane helix</keyword>
<keyword evidence="1" id="KW-0472">Membrane</keyword>
<organism evidence="2">
    <name type="scientific">marine sediment metagenome</name>
    <dbReference type="NCBI Taxonomy" id="412755"/>
    <lineage>
        <taxon>unclassified sequences</taxon>
        <taxon>metagenomes</taxon>
        <taxon>ecological metagenomes</taxon>
    </lineage>
</organism>
<feature type="transmembrane region" description="Helical" evidence="1">
    <location>
        <begin position="242"/>
        <end position="260"/>
    </location>
</feature>
<reference evidence="2" key="1">
    <citation type="journal article" date="2015" name="Nature">
        <title>Complex archaea that bridge the gap between prokaryotes and eukaryotes.</title>
        <authorList>
            <person name="Spang A."/>
            <person name="Saw J.H."/>
            <person name="Jorgensen S.L."/>
            <person name="Zaremba-Niedzwiedzka K."/>
            <person name="Martijn J."/>
            <person name="Lind A.E."/>
            <person name="van Eijk R."/>
            <person name="Schleper C."/>
            <person name="Guy L."/>
            <person name="Ettema T.J."/>
        </authorList>
    </citation>
    <scope>NUCLEOTIDE SEQUENCE</scope>
</reference>
<feature type="transmembrane region" description="Helical" evidence="1">
    <location>
        <begin position="71"/>
        <end position="92"/>
    </location>
</feature>
<feature type="transmembrane region" description="Helical" evidence="1">
    <location>
        <begin position="217"/>
        <end position="236"/>
    </location>
</feature>
<comment type="caution">
    <text evidence="2">The sequence shown here is derived from an EMBL/GenBank/DDBJ whole genome shotgun (WGS) entry which is preliminary data.</text>
</comment>
<proteinExistence type="predicted"/>
<evidence type="ECO:0000313" key="2">
    <source>
        <dbReference type="EMBL" id="KKN45639.1"/>
    </source>
</evidence>
<evidence type="ECO:0000256" key="1">
    <source>
        <dbReference type="SAM" id="Phobius"/>
    </source>
</evidence>
<feature type="transmembrane region" description="Helical" evidence="1">
    <location>
        <begin position="46"/>
        <end position="65"/>
    </location>
</feature>
<protein>
    <submittedName>
        <fullName evidence="2">Uncharacterized protein</fullName>
    </submittedName>
</protein>